<evidence type="ECO:0000313" key="1">
    <source>
        <dbReference type="EMBL" id="GCE92789.1"/>
    </source>
</evidence>
<evidence type="ECO:0008006" key="3">
    <source>
        <dbReference type="Google" id="ProtNLM"/>
    </source>
</evidence>
<comment type="caution">
    <text evidence="1">The sequence shown here is derived from an EMBL/GenBank/DDBJ whole genome shotgun (WGS) entry which is preliminary data.</text>
</comment>
<proteinExistence type="predicted"/>
<sequence length="264" mass="29900">MNTQELFGQLIPIPPKITQYLQRLSRDIEPSQFSEIAKKAIAVWVVHRYLKRFDYQSDFRTSSAWNVAAQVLTDLADLEIFEDSRSLGIVECIPLAADAESLEIPQGSIIGDRIAYIAVEINPPQTWGKIVGFTPALETEYPEPSIDRQDLLECDRLLDLLELAEPLADPSRFAELESYWSGWGEWSAEARQAVVAQLEKALLLETKEPLQVESAAQELEALIAQSVADSERELAMREDPENESRQQLRSILRRLFESLRAAED</sequence>
<dbReference type="RefSeq" id="WP_014275092.1">
    <property type="nucleotide sequence ID" value="NZ_BIMW01000038.1"/>
</dbReference>
<dbReference type="GeneID" id="301681751"/>
<accession>A0A5M3T5M8</accession>
<keyword evidence="2" id="KW-1185">Reference proteome</keyword>
<name>A0A5M3T5M8_LIMPL</name>
<evidence type="ECO:0000313" key="2">
    <source>
        <dbReference type="Proteomes" id="UP000326169"/>
    </source>
</evidence>
<dbReference type="Pfam" id="PF08852">
    <property type="entry name" value="DUF1822"/>
    <property type="match status" value="1"/>
</dbReference>
<gene>
    <name evidence="1" type="ORF">NIES46_08300</name>
</gene>
<dbReference type="InterPro" id="IPR014951">
    <property type="entry name" value="DUF1822"/>
</dbReference>
<reference evidence="1 2" key="1">
    <citation type="journal article" date="2019" name="J Genomics">
        <title>The Draft Genome of a Hydrogen-producing Cyanobacterium, Arthrospira platensis NIES-46.</title>
        <authorList>
            <person name="Suzuki S."/>
            <person name="Yamaguchi H."/>
            <person name="Kawachi M."/>
        </authorList>
    </citation>
    <scope>NUCLEOTIDE SEQUENCE [LARGE SCALE GENOMIC DNA]</scope>
    <source>
        <strain evidence="1 2">NIES-46</strain>
    </source>
</reference>
<dbReference type="EMBL" id="BIMW01000038">
    <property type="protein sequence ID" value="GCE92789.1"/>
    <property type="molecule type" value="Genomic_DNA"/>
</dbReference>
<dbReference type="Proteomes" id="UP000326169">
    <property type="component" value="Unassembled WGS sequence"/>
</dbReference>
<organism evidence="1 2">
    <name type="scientific">Limnospira platensis NIES-46</name>
    <dbReference type="NCBI Taxonomy" id="1236695"/>
    <lineage>
        <taxon>Bacteria</taxon>
        <taxon>Bacillati</taxon>
        <taxon>Cyanobacteriota</taxon>
        <taxon>Cyanophyceae</taxon>
        <taxon>Oscillatoriophycideae</taxon>
        <taxon>Oscillatoriales</taxon>
        <taxon>Sirenicapillariaceae</taxon>
        <taxon>Limnospira</taxon>
    </lineage>
</organism>
<protein>
    <recommendedName>
        <fullName evidence="3">DUF1822 family protein</fullName>
    </recommendedName>
</protein>